<evidence type="ECO:0000313" key="2">
    <source>
        <dbReference type="Proteomes" id="UP001176940"/>
    </source>
</evidence>
<evidence type="ECO:0000313" key="1">
    <source>
        <dbReference type="EMBL" id="CAJ0965383.1"/>
    </source>
</evidence>
<comment type="caution">
    <text evidence="1">The sequence shown here is derived from an EMBL/GenBank/DDBJ whole genome shotgun (WGS) entry which is preliminary data.</text>
</comment>
<dbReference type="Proteomes" id="UP001176940">
    <property type="component" value="Unassembled WGS sequence"/>
</dbReference>
<sequence>QRSKTDSICIKDGGSQVADLVLGIIAVRLAELLAGTSKCQRIRVCQAQKCRLVATENPIGLWTGAV</sequence>
<organism evidence="1 2">
    <name type="scientific">Ranitomeya imitator</name>
    <name type="common">mimic poison frog</name>
    <dbReference type="NCBI Taxonomy" id="111125"/>
    <lineage>
        <taxon>Eukaryota</taxon>
        <taxon>Metazoa</taxon>
        <taxon>Chordata</taxon>
        <taxon>Craniata</taxon>
        <taxon>Vertebrata</taxon>
        <taxon>Euteleostomi</taxon>
        <taxon>Amphibia</taxon>
        <taxon>Batrachia</taxon>
        <taxon>Anura</taxon>
        <taxon>Neobatrachia</taxon>
        <taxon>Hyloidea</taxon>
        <taxon>Dendrobatidae</taxon>
        <taxon>Dendrobatinae</taxon>
        <taxon>Ranitomeya</taxon>
    </lineage>
</organism>
<gene>
    <name evidence="1" type="ORF">RIMI_LOCUS20226102</name>
</gene>
<keyword evidence="2" id="KW-1185">Reference proteome</keyword>
<feature type="non-terminal residue" evidence="1">
    <location>
        <position position="1"/>
    </location>
</feature>
<proteinExistence type="predicted"/>
<protein>
    <submittedName>
        <fullName evidence="1">Uncharacterized protein</fullName>
    </submittedName>
</protein>
<reference evidence="1" key="1">
    <citation type="submission" date="2023-07" db="EMBL/GenBank/DDBJ databases">
        <authorList>
            <person name="Stuckert A."/>
        </authorList>
    </citation>
    <scope>NUCLEOTIDE SEQUENCE</scope>
</reference>
<accession>A0ABN9MF33</accession>
<name>A0ABN9MF33_9NEOB</name>
<dbReference type="EMBL" id="CAUEEQ010067030">
    <property type="protein sequence ID" value="CAJ0965383.1"/>
    <property type="molecule type" value="Genomic_DNA"/>
</dbReference>